<evidence type="ECO:0000313" key="1">
    <source>
        <dbReference type="EMBL" id="KAJ8977087.1"/>
    </source>
</evidence>
<reference evidence="1" key="1">
    <citation type="journal article" date="2023" name="Insect Mol. Biol.">
        <title>Genome sequencing provides insights into the evolution of gene families encoding plant cell wall-degrading enzymes in longhorned beetles.</title>
        <authorList>
            <person name="Shin N.R."/>
            <person name="Okamura Y."/>
            <person name="Kirsch R."/>
            <person name="Pauchet Y."/>
        </authorList>
    </citation>
    <scope>NUCLEOTIDE SEQUENCE</scope>
    <source>
        <strain evidence="1">MMC_N1</strain>
    </source>
</reference>
<proteinExistence type="predicted"/>
<dbReference type="Proteomes" id="UP001162164">
    <property type="component" value="Unassembled WGS sequence"/>
</dbReference>
<gene>
    <name evidence="1" type="ORF">NQ317_003641</name>
</gene>
<sequence length="82" mass="9299">MTAERGSSRGKVFCWGRRMFNKKLKPAIMKENQEKYAPALMFSVPPANVDTRTTITIGDKTFDVEADDLEKICDLDRGLMVN</sequence>
<accession>A0ABQ9JHC1</accession>
<organism evidence="1 2">
    <name type="scientific">Molorchus minor</name>
    <dbReference type="NCBI Taxonomy" id="1323400"/>
    <lineage>
        <taxon>Eukaryota</taxon>
        <taxon>Metazoa</taxon>
        <taxon>Ecdysozoa</taxon>
        <taxon>Arthropoda</taxon>
        <taxon>Hexapoda</taxon>
        <taxon>Insecta</taxon>
        <taxon>Pterygota</taxon>
        <taxon>Neoptera</taxon>
        <taxon>Endopterygota</taxon>
        <taxon>Coleoptera</taxon>
        <taxon>Polyphaga</taxon>
        <taxon>Cucujiformia</taxon>
        <taxon>Chrysomeloidea</taxon>
        <taxon>Cerambycidae</taxon>
        <taxon>Lamiinae</taxon>
        <taxon>Monochamini</taxon>
        <taxon>Molorchus</taxon>
    </lineage>
</organism>
<name>A0ABQ9JHC1_9CUCU</name>
<protein>
    <submittedName>
        <fullName evidence="1">Uncharacterized protein</fullName>
    </submittedName>
</protein>
<evidence type="ECO:0000313" key="2">
    <source>
        <dbReference type="Proteomes" id="UP001162164"/>
    </source>
</evidence>
<keyword evidence="2" id="KW-1185">Reference proteome</keyword>
<dbReference type="EMBL" id="JAPWTJ010000589">
    <property type="protein sequence ID" value="KAJ8977087.1"/>
    <property type="molecule type" value="Genomic_DNA"/>
</dbReference>
<comment type="caution">
    <text evidence="1">The sequence shown here is derived from an EMBL/GenBank/DDBJ whole genome shotgun (WGS) entry which is preliminary data.</text>
</comment>